<keyword evidence="2 4" id="KW-0863">Zinc-finger</keyword>
<organism evidence="7 8">
    <name type="scientific">Lottia gigantea</name>
    <name type="common">Giant owl limpet</name>
    <dbReference type="NCBI Taxonomy" id="225164"/>
    <lineage>
        <taxon>Eukaryota</taxon>
        <taxon>Metazoa</taxon>
        <taxon>Spiralia</taxon>
        <taxon>Lophotrochozoa</taxon>
        <taxon>Mollusca</taxon>
        <taxon>Gastropoda</taxon>
        <taxon>Patellogastropoda</taxon>
        <taxon>Lottioidea</taxon>
        <taxon>Lottiidae</taxon>
        <taxon>Lottia</taxon>
    </lineage>
</organism>
<dbReference type="SUPFAM" id="SSF57850">
    <property type="entry name" value="RING/U-box"/>
    <property type="match status" value="1"/>
</dbReference>
<dbReference type="HOGENOM" id="CLU_058306_0_0_1"/>
<dbReference type="PANTHER" id="PTHR10131:SF157">
    <property type="entry name" value="RECEPTOR-ASSOCIATED FACTOR, PUTATIVE-RELATED"/>
    <property type="match status" value="1"/>
</dbReference>
<evidence type="ECO:0000259" key="5">
    <source>
        <dbReference type="PROSITE" id="PS50089"/>
    </source>
</evidence>
<dbReference type="InterPro" id="IPR001841">
    <property type="entry name" value="Znf_RING"/>
</dbReference>
<name>V4A4J3_LOTGI</name>
<evidence type="ECO:0000256" key="4">
    <source>
        <dbReference type="PROSITE-ProRule" id="PRU00207"/>
    </source>
</evidence>
<evidence type="ECO:0000256" key="2">
    <source>
        <dbReference type="ARBA" id="ARBA00022771"/>
    </source>
</evidence>
<feature type="zinc finger region" description="TRAF-type" evidence="4">
    <location>
        <begin position="99"/>
        <end position="145"/>
    </location>
</feature>
<sequence>MGFDSEKFILNISEDKKCALCACVLDNPVKTPCDHIFCSGCILPWVVRRGKCPKDCQVLTPHDLDNLLPLRQTILDMVVKCDFVERGCGVTFRLMDLVSHTQDCAFRPVTCENYGCGATLNAGDLVHHEADECMFRPVGICQKGCGQVLLQNNQDNHDCLEALKLHINQQELRIGTLSEDLKRQNFKHEKREKGLLGKVTDLHNDLKNQAMKFENKLSECKQHLTRLSMVGMRLAWEKNVKIKDPYCRCWPQLQTWDIESVDIKVIMLERDKKGSLGFNIMGGFTGMHTILKFLKTML</sequence>
<evidence type="ECO:0000259" key="6">
    <source>
        <dbReference type="PROSITE" id="PS50145"/>
    </source>
</evidence>
<evidence type="ECO:0008006" key="9">
    <source>
        <dbReference type="Google" id="ProtNLM"/>
    </source>
</evidence>
<evidence type="ECO:0000256" key="1">
    <source>
        <dbReference type="ARBA" id="ARBA00022723"/>
    </source>
</evidence>
<proteinExistence type="predicted"/>
<dbReference type="AlphaFoldDB" id="V4A4J3"/>
<dbReference type="OMA" id="VADHSCL"/>
<dbReference type="GeneID" id="20239774"/>
<dbReference type="InterPro" id="IPR017907">
    <property type="entry name" value="Znf_RING_CS"/>
</dbReference>
<feature type="domain" description="TRAF-type" evidence="6">
    <location>
        <begin position="99"/>
        <end position="145"/>
    </location>
</feature>
<dbReference type="SUPFAM" id="SSF49599">
    <property type="entry name" value="TRAF domain-like"/>
    <property type="match status" value="1"/>
</dbReference>
<keyword evidence="3 4" id="KW-0862">Zinc</keyword>
<dbReference type="GO" id="GO:0008270">
    <property type="term" value="F:zinc ion binding"/>
    <property type="evidence" value="ECO:0007669"/>
    <property type="project" value="UniProtKB-KW"/>
</dbReference>
<dbReference type="STRING" id="225164.V4A4J3"/>
<gene>
    <name evidence="7" type="ORF">LOTGIDRAFT_164579</name>
</gene>
<dbReference type="InterPro" id="IPR001293">
    <property type="entry name" value="Znf_TRAF"/>
</dbReference>
<evidence type="ECO:0000313" key="7">
    <source>
        <dbReference type="EMBL" id="ESO89885.1"/>
    </source>
</evidence>
<dbReference type="Gene3D" id="3.30.40.10">
    <property type="entry name" value="Zinc/RING finger domain, C3HC4 (zinc finger)"/>
    <property type="match status" value="2"/>
</dbReference>
<protein>
    <recommendedName>
        <fullName evidence="9">RING-type domain-containing protein</fullName>
    </recommendedName>
</protein>
<dbReference type="KEGG" id="lgi:LOTGIDRAFT_164579"/>
<dbReference type="Proteomes" id="UP000030746">
    <property type="component" value="Unassembled WGS sequence"/>
</dbReference>
<reference evidence="7 8" key="1">
    <citation type="journal article" date="2013" name="Nature">
        <title>Insights into bilaterian evolution from three spiralian genomes.</title>
        <authorList>
            <person name="Simakov O."/>
            <person name="Marletaz F."/>
            <person name="Cho S.J."/>
            <person name="Edsinger-Gonzales E."/>
            <person name="Havlak P."/>
            <person name="Hellsten U."/>
            <person name="Kuo D.H."/>
            <person name="Larsson T."/>
            <person name="Lv J."/>
            <person name="Arendt D."/>
            <person name="Savage R."/>
            <person name="Osoegawa K."/>
            <person name="de Jong P."/>
            <person name="Grimwood J."/>
            <person name="Chapman J.A."/>
            <person name="Shapiro H."/>
            <person name="Aerts A."/>
            <person name="Otillar R.P."/>
            <person name="Terry A.Y."/>
            <person name="Boore J.L."/>
            <person name="Grigoriev I.V."/>
            <person name="Lindberg D.R."/>
            <person name="Seaver E.C."/>
            <person name="Weisblat D.A."/>
            <person name="Putnam N.H."/>
            <person name="Rokhsar D.S."/>
        </authorList>
    </citation>
    <scope>NUCLEOTIDE SEQUENCE [LARGE SCALE GENOMIC DNA]</scope>
</reference>
<dbReference type="Pfam" id="PF00097">
    <property type="entry name" value="zf-C3HC4"/>
    <property type="match status" value="1"/>
</dbReference>
<keyword evidence="8" id="KW-1185">Reference proteome</keyword>
<feature type="domain" description="RING-type" evidence="5">
    <location>
        <begin position="18"/>
        <end position="55"/>
    </location>
</feature>
<dbReference type="PROSITE" id="PS50145">
    <property type="entry name" value="ZF_TRAF"/>
    <property type="match status" value="1"/>
</dbReference>
<accession>V4A4J3</accession>
<dbReference type="InterPro" id="IPR013083">
    <property type="entry name" value="Znf_RING/FYVE/PHD"/>
</dbReference>
<evidence type="ECO:0000256" key="3">
    <source>
        <dbReference type="ARBA" id="ARBA00022833"/>
    </source>
</evidence>
<dbReference type="PANTHER" id="PTHR10131">
    <property type="entry name" value="TNF RECEPTOR ASSOCIATED FACTOR"/>
    <property type="match status" value="1"/>
</dbReference>
<dbReference type="SMART" id="SM00184">
    <property type="entry name" value="RING"/>
    <property type="match status" value="1"/>
</dbReference>
<dbReference type="OrthoDB" id="6270329at2759"/>
<dbReference type="InterPro" id="IPR018957">
    <property type="entry name" value="Znf_C3HC4_RING-type"/>
</dbReference>
<dbReference type="RefSeq" id="XP_009059360.1">
    <property type="nucleotide sequence ID" value="XM_009061112.1"/>
</dbReference>
<evidence type="ECO:0000313" key="8">
    <source>
        <dbReference type="Proteomes" id="UP000030746"/>
    </source>
</evidence>
<dbReference type="PROSITE" id="PS50089">
    <property type="entry name" value="ZF_RING_2"/>
    <property type="match status" value="1"/>
</dbReference>
<dbReference type="CTD" id="20239774"/>
<dbReference type="GO" id="GO:0043122">
    <property type="term" value="P:regulation of canonical NF-kappaB signal transduction"/>
    <property type="evidence" value="ECO:0007669"/>
    <property type="project" value="TreeGrafter"/>
</dbReference>
<dbReference type="EMBL" id="KB202518">
    <property type="protein sequence ID" value="ESO89885.1"/>
    <property type="molecule type" value="Genomic_DNA"/>
</dbReference>
<keyword evidence="1 4" id="KW-0479">Metal-binding</keyword>
<dbReference type="PROSITE" id="PS00518">
    <property type="entry name" value="ZF_RING_1"/>
    <property type="match status" value="1"/>
</dbReference>